<sequence>MMKSEHTFGLESESQPTRLSKGQSKSKIKFVRIGRQSTLSDLANVTLGTYIKSDSGLKGKVLQIDIVEVRHERHYYYRLEKGAGTILIIR</sequence>
<organism evidence="2 3">
    <name type="scientific">Pedobacter agri</name>
    <dbReference type="NCBI Taxonomy" id="454586"/>
    <lineage>
        <taxon>Bacteria</taxon>
        <taxon>Pseudomonadati</taxon>
        <taxon>Bacteroidota</taxon>
        <taxon>Sphingobacteriia</taxon>
        <taxon>Sphingobacteriales</taxon>
        <taxon>Sphingobacteriaceae</taxon>
        <taxon>Pedobacter</taxon>
    </lineage>
</organism>
<dbReference type="Proteomes" id="UP001142592">
    <property type="component" value="Unassembled WGS sequence"/>
</dbReference>
<feature type="region of interest" description="Disordered" evidence="1">
    <location>
        <begin position="1"/>
        <end position="24"/>
    </location>
</feature>
<dbReference type="RefSeq" id="WP_010599308.1">
    <property type="nucleotide sequence ID" value="NZ_JAPJUH010000007.1"/>
</dbReference>
<protein>
    <submittedName>
        <fullName evidence="2">Uncharacterized protein</fullName>
    </submittedName>
</protein>
<dbReference type="AlphaFoldDB" id="A0A9X3IBS7"/>
<reference evidence="2" key="1">
    <citation type="submission" date="2022-11" db="EMBL/GenBank/DDBJ databases">
        <authorList>
            <person name="Graham C."/>
            <person name="Newman J.D."/>
        </authorList>
    </citation>
    <scope>NUCLEOTIDE SEQUENCE</scope>
    <source>
        <strain evidence="2">DSM 19486</strain>
    </source>
</reference>
<proteinExistence type="predicted"/>
<comment type="caution">
    <text evidence="2">The sequence shown here is derived from an EMBL/GenBank/DDBJ whole genome shotgun (WGS) entry which is preliminary data.</text>
</comment>
<name>A0A9X3IBS7_9SPHI</name>
<gene>
    <name evidence="2" type="ORF">OQZ29_21695</name>
</gene>
<dbReference type="EMBL" id="JAPJUH010000007">
    <property type="protein sequence ID" value="MCX3267389.1"/>
    <property type="molecule type" value="Genomic_DNA"/>
</dbReference>
<evidence type="ECO:0000313" key="2">
    <source>
        <dbReference type="EMBL" id="MCX3267389.1"/>
    </source>
</evidence>
<evidence type="ECO:0000256" key="1">
    <source>
        <dbReference type="SAM" id="MobiDB-lite"/>
    </source>
</evidence>
<evidence type="ECO:0000313" key="3">
    <source>
        <dbReference type="Proteomes" id="UP001142592"/>
    </source>
</evidence>
<accession>A0A9X3IBS7</accession>
<keyword evidence="3" id="KW-1185">Reference proteome</keyword>
<feature type="compositionally biased region" description="Polar residues" evidence="1">
    <location>
        <begin position="12"/>
        <end position="23"/>
    </location>
</feature>